<dbReference type="Proteomes" id="UP000460272">
    <property type="component" value="Unassembled WGS sequence"/>
</dbReference>
<proteinExistence type="predicted"/>
<organism evidence="1 2">
    <name type="scientific">Trebonia kvetii</name>
    <dbReference type="NCBI Taxonomy" id="2480626"/>
    <lineage>
        <taxon>Bacteria</taxon>
        <taxon>Bacillati</taxon>
        <taxon>Actinomycetota</taxon>
        <taxon>Actinomycetes</taxon>
        <taxon>Streptosporangiales</taxon>
        <taxon>Treboniaceae</taxon>
        <taxon>Trebonia</taxon>
    </lineage>
</organism>
<keyword evidence="2" id="KW-1185">Reference proteome</keyword>
<dbReference type="AlphaFoldDB" id="A0A6P2BN07"/>
<comment type="caution">
    <text evidence="1">The sequence shown here is derived from an EMBL/GenBank/DDBJ whole genome shotgun (WGS) entry which is preliminary data.</text>
</comment>
<accession>A0A6P2BN07</accession>
<evidence type="ECO:0000313" key="1">
    <source>
        <dbReference type="EMBL" id="TVZ00007.1"/>
    </source>
</evidence>
<evidence type="ECO:0000313" key="2">
    <source>
        <dbReference type="Proteomes" id="UP000460272"/>
    </source>
</evidence>
<dbReference type="RefSeq" id="WP_145861504.1">
    <property type="nucleotide sequence ID" value="NZ_RPFW01000010.1"/>
</dbReference>
<sequence length="91" mass="10241">MMQHELRLLLSFLVDRPGSPLTLRQADFQASSGHIKRFISESFGLGMLTAAAERHNRLKLNDIDLHNSDALPVATQYPGSGIRPDLLFDFY</sequence>
<reference evidence="1 2" key="1">
    <citation type="submission" date="2018-11" db="EMBL/GenBank/DDBJ databases">
        <title>Trebonia kvetii gen.nov., sp.nov., a novel acidophilic actinobacterium, and proposal of the new actinobacterial family Treboniaceae fam. nov.</title>
        <authorList>
            <person name="Rapoport D."/>
            <person name="Sagova-Mareckova M."/>
            <person name="Sedlacek I."/>
            <person name="Provaznik J."/>
            <person name="Kralova S."/>
            <person name="Pavlinic D."/>
            <person name="Benes V."/>
            <person name="Kopecky J."/>
        </authorList>
    </citation>
    <scope>NUCLEOTIDE SEQUENCE [LARGE SCALE GENOMIC DNA]</scope>
    <source>
        <strain evidence="1 2">15Tr583</strain>
    </source>
</reference>
<name>A0A6P2BN07_9ACTN</name>
<dbReference type="OrthoDB" id="3318461at2"/>
<dbReference type="EMBL" id="RPFW01000010">
    <property type="protein sequence ID" value="TVZ00007.1"/>
    <property type="molecule type" value="Genomic_DNA"/>
</dbReference>
<gene>
    <name evidence="1" type="ORF">EAS64_38635</name>
</gene>
<protein>
    <submittedName>
        <fullName evidence="1">Uncharacterized protein</fullName>
    </submittedName>
</protein>